<proteinExistence type="predicted"/>
<reference evidence="3 4" key="1">
    <citation type="submission" date="2024-10" db="EMBL/GenBank/DDBJ databases">
        <title>The Natural Products Discovery Center: Release of the First 8490 Sequenced Strains for Exploring Actinobacteria Biosynthetic Diversity.</title>
        <authorList>
            <person name="Kalkreuter E."/>
            <person name="Kautsar S.A."/>
            <person name="Yang D."/>
            <person name="Bader C.D."/>
            <person name="Teijaro C.N."/>
            <person name="Fluegel L."/>
            <person name="Davis C.M."/>
            <person name="Simpson J.R."/>
            <person name="Lauterbach L."/>
            <person name="Steele A.D."/>
            <person name="Gui C."/>
            <person name="Meng S."/>
            <person name="Li G."/>
            <person name="Viehrig K."/>
            <person name="Ye F."/>
            <person name="Su P."/>
            <person name="Kiefer A.F."/>
            <person name="Nichols A."/>
            <person name="Cepeda A.J."/>
            <person name="Yan W."/>
            <person name="Fan B."/>
            <person name="Jiang Y."/>
            <person name="Adhikari A."/>
            <person name="Zheng C.-J."/>
            <person name="Schuster L."/>
            <person name="Cowan T.M."/>
            <person name="Smanski M.J."/>
            <person name="Chevrette M.G."/>
            <person name="De Carvalho L.P.S."/>
            <person name="Shen B."/>
        </authorList>
    </citation>
    <scope>NUCLEOTIDE SEQUENCE [LARGE SCALE GENOMIC DNA]</scope>
    <source>
        <strain evidence="3 4">NPDC051599</strain>
    </source>
</reference>
<feature type="region of interest" description="Disordered" evidence="1">
    <location>
        <begin position="50"/>
        <end position="126"/>
    </location>
</feature>
<evidence type="ECO:0000256" key="2">
    <source>
        <dbReference type="SAM" id="SignalP"/>
    </source>
</evidence>
<accession>A0ABW7Y4D9</accession>
<comment type="caution">
    <text evidence="3">The sequence shown here is derived from an EMBL/GenBank/DDBJ whole genome shotgun (WGS) entry which is preliminary data.</text>
</comment>
<name>A0ABW7Y4D9_STRCE</name>
<sequence length="250" mass="24866">MNLRLLALAGVAACVVALPLAVASAGQVGDEGRPPADTSVRADALDSVRTSADAGGHGAVGTSPEAGGRGAVGTSPEAGGRASVRTSAHPDERDSGRPSARGDAKAPSAASGLPRARTTSDEGTTSTPFLLGLGLATAARCGPELTSPDGIEAQTCVLTQGEESWARTYYRNTTGDALDADLSLLGPGGRAVQIRCPVAAEDEPGTCETPRERTLGDLNGYSAVTEFAARGGDGPLLLRSGSNSGAPTGS</sequence>
<feature type="signal peptide" evidence="2">
    <location>
        <begin position="1"/>
        <end position="25"/>
    </location>
</feature>
<dbReference type="EMBL" id="JBITDC010000007">
    <property type="protein sequence ID" value="MFI5677041.1"/>
    <property type="molecule type" value="Genomic_DNA"/>
</dbReference>
<protein>
    <recommendedName>
        <fullName evidence="5">Serine/threonine protein kinase</fullName>
    </recommendedName>
</protein>
<feature type="chain" id="PRO_5046009618" description="Serine/threonine protein kinase" evidence="2">
    <location>
        <begin position="26"/>
        <end position="250"/>
    </location>
</feature>
<dbReference type="RefSeq" id="WP_398657731.1">
    <property type="nucleotide sequence ID" value="NZ_JBITDC010000007.1"/>
</dbReference>
<gene>
    <name evidence="3" type="ORF">ACIA8P_20605</name>
</gene>
<evidence type="ECO:0000313" key="4">
    <source>
        <dbReference type="Proteomes" id="UP001612415"/>
    </source>
</evidence>
<evidence type="ECO:0000313" key="3">
    <source>
        <dbReference type="EMBL" id="MFI5677041.1"/>
    </source>
</evidence>
<dbReference type="Proteomes" id="UP001612415">
    <property type="component" value="Unassembled WGS sequence"/>
</dbReference>
<feature type="compositionally biased region" description="Basic and acidic residues" evidence="1">
    <location>
        <begin position="88"/>
        <end position="104"/>
    </location>
</feature>
<keyword evidence="4" id="KW-1185">Reference proteome</keyword>
<organism evidence="3 4">
    <name type="scientific">Streptomyces cellulosae</name>
    <dbReference type="NCBI Taxonomy" id="1968"/>
    <lineage>
        <taxon>Bacteria</taxon>
        <taxon>Bacillati</taxon>
        <taxon>Actinomycetota</taxon>
        <taxon>Actinomycetes</taxon>
        <taxon>Kitasatosporales</taxon>
        <taxon>Streptomycetaceae</taxon>
        <taxon>Streptomyces</taxon>
    </lineage>
</organism>
<evidence type="ECO:0000256" key="1">
    <source>
        <dbReference type="SAM" id="MobiDB-lite"/>
    </source>
</evidence>
<evidence type="ECO:0008006" key="5">
    <source>
        <dbReference type="Google" id="ProtNLM"/>
    </source>
</evidence>
<keyword evidence="2" id="KW-0732">Signal</keyword>